<accession>A0A9Q0B8I0</accession>
<sequence length="42" mass="4862">MFQLSMAPARRPRSLHAGIRHTLFSCELPRLQTRYCIYSPVG</sequence>
<organism evidence="1 2">
    <name type="scientific">Colletotrichum abscissum</name>
    <dbReference type="NCBI Taxonomy" id="1671311"/>
    <lineage>
        <taxon>Eukaryota</taxon>
        <taxon>Fungi</taxon>
        <taxon>Dikarya</taxon>
        <taxon>Ascomycota</taxon>
        <taxon>Pezizomycotina</taxon>
        <taxon>Sordariomycetes</taxon>
        <taxon>Hypocreomycetidae</taxon>
        <taxon>Glomerellales</taxon>
        <taxon>Glomerellaceae</taxon>
        <taxon>Colletotrichum</taxon>
        <taxon>Colletotrichum acutatum species complex</taxon>
    </lineage>
</organism>
<proteinExistence type="predicted"/>
<reference evidence="1" key="1">
    <citation type="submission" date="2019-01" db="EMBL/GenBank/DDBJ databases">
        <title>Colletotrichum abscissum LGMF1257.</title>
        <authorList>
            <person name="Baroncelli R."/>
        </authorList>
    </citation>
    <scope>NUCLEOTIDE SEQUENCE</scope>
    <source>
        <strain evidence="1">Ca142</strain>
    </source>
</reference>
<comment type="caution">
    <text evidence="1">The sequence shown here is derived from an EMBL/GenBank/DDBJ whole genome shotgun (WGS) entry which is preliminary data.</text>
</comment>
<keyword evidence="2" id="KW-1185">Reference proteome</keyword>
<evidence type="ECO:0000313" key="1">
    <source>
        <dbReference type="EMBL" id="KAI3557118.1"/>
    </source>
</evidence>
<evidence type="ECO:0000313" key="2">
    <source>
        <dbReference type="Proteomes" id="UP001056436"/>
    </source>
</evidence>
<dbReference type="AlphaFoldDB" id="A0A9Q0B8I0"/>
<protein>
    <submittedName>
        <fullName evidence="1">Uncharacterized protein</fullName>
    </submittedName>
</protein>
<gene>
    <name evidence="1" type="ORF">CABS02_02669</name>
</gene>
<dbReference type="Proteomes" id="UP001056436">
    <property type="component" value="Unassembled WGS sequence"/>
</dbReference>
<dbReference type="EMBL" id="SDAQ01000009">
    <property type="protein sequence ID" value="KAI3557118.1"/>
    <property type="molecule type" value="Genomic_DNA"/>
</dbReference>
<name>A0A9Q0B8I0_9PEZI</name>